<dbReference type="Proteomes" id="UP001430356">
    <property type="component" value="Unassembled WGS sequence"/>
</dbReference>
<sequence length="193" mass="23107">MAGLDVAWIPFTVMYLLYLIPPTLMEVYSYYSRGGLVRYEDIKYDDSFAPQYQWNRDTEVYYKRFLDRPESEASKAFFAWLDWSAESYDRTIYILRRNKAKEDGEVSKWRRYIYGPFVFNWPKKTWLRGDDAAHRKTPVWGVGGEERARKEYEEATAKGFKKNYHYQIMRKIRREQALKAAQEKAAQEKAAIE</sequence>
<keyword evidence="1" id="KW-0812">Transmembrane</keyword>
<feature type="transmembrane region" description="Helical" evidence="1">
    <location>
        <begin position="6"/>
        <end position="28"/>
    </location>
</feature>
<reference evidence="2 3" key="1">
    <citation type="journal article" date="2021" name="MBio">
        <title>A New Model Trypanosomatid, Novymonas esmeraldas: Genomic Perception of Its 'Candidatus Pandoraea novymonadis' Endosymbiont.</title>
        <authorList>
            <person name="Zakharova A."/>
            <person name="Saura A."/>
            <person name="Butenko A."/>
            <person name="Podesvova L."/>
            <person name="Warmusova S."/>
            <person name="Kostygov A.Y."/>
            <person name="Nenarokova A."/>
            <person name="Lukes J."/>
            <person name="Opperdoes F.R."/>
            <person name="Yurchenko V."/>
        </authorList>
    </citation>
    <scope>NUCLEOTIDE SEQUENCE [LARGE SCALE GENOMIC DNA]</scope>
    <source>
        <strain evidence="2 3">E262AT.01</strain>
    </source>
</reference>
<comment type="caution">
    <text evidence="2">The sequence shown here is derived from an EMBL/GenBank/DDBJ whole genome shotgun (WGS) entry which is preliminary data.</text>
</comment>
<name>A0AAW0EZD5_9TRYP</name>
<organism evidence="2 3">
    <name type="scientific">Novymonas esmeraldas</name>
    <dbReference type="NCBI Taxonomy" id="1808958"/>
    <lineage>
        <taxon>Eukaryota</taxon>
        <taxon>Discoba</taxon>
        <taxon>Euglenozoa</taxon>
        <taxon>Kinetoplastea</taxon>
        <taxon>Metakinetoplastina</taxon>
        <taxon>Trypanosomatida</taxon>
        <taxon>Trypanosomatidae</taxon>
        <taxon>Novymonas</taxon>
    </lineage>
</organism>
<evidence type="ECO:0000256" key="1">
    <source>
        <dbReference type="SAM" id="Phobius"/>
    </source>
</evidence>
<gene>
    <name evidence="2" type="ORF">NESM_000017200</name>
</gene>
<evidence type="ECO:0000313" key="3">
    <source>
        <dbReference type="Proteomes" id="UP001430356"/>
    </source>
</evidence>
<keyword evidence="3" id="KW-1185">Reference proteome</keyword>
<accession>A0AAW0EZD5</accession>
<keyword evidence="1" id="KW-0472">Membrane</keyword>
<dbReference type="EMBL" id="JAECZO010000001">
    <property type="protein sequence ID" value="KAK7199712.1"/>
    <property type="molecule type" value="Genomic_DNA"/>
</dbReference>
<keyword evidence="1" id="KW-1133">Transmembrane helix</keyword>
<proteinExistence type="predicted"/>
<evidence type="ECO:0000313" key="2">
    <source>
        <dbReference type="EMBL" id="KAK7199712.1"/>
    </source>
</evidence>
<dbReference type="AlphaFoldDB" id="A0AAW0EZD5"/>
<protein>
    <submittedName>
        <fullName evidence="2">Uncharacterized protein</fullName>
    </submittedName>
</protein>